<name>A0A9N8W6E4_9GLOM</name>
<feature type="domain" description="DUF7719" evidence="1">
    <location>
        <begin position="104"/>
        <end position="153"/>
    </location>
</feature>
<dbReference type="AlphaFoldDB" id="A0A9N8W6E4"/>
<dbReference type="PANTHER" id="PTHR37846:SF1">
    <property type="entry name" value="DEACETYLASE-LIKE PROTEIN"/>
    <property type="match status" value="1"/>
</dbReference>
<dbReference type="InterPro" id="IPR056136">
    <property type="entry name" value="DUF7719"/>
</dbReference>
<evidence type="ECO:0000313" key="2">
    <source>
        <dbReference type="EMBL" id="CAG8472474.1"/>
    </source>
</evidence>
<dbReference type="OrthoDB" id="5597489at2759"/>
<protein>
    <submittedName>
        <fullName evidence="2">23279_t:CDS:1</fullName>
    </submittedName>
</protein>
<accession>A0A9N8W6E4</accession>
<dbReference type="Proteomes" id="UP000789759">
    <property type="component" value="Unassembled WGS sequence"/>
</dbReference>
<sequence>MVNSIQKRKKDKPQNEVIDDIPEEEKLRLIKSTGLFNTLKGAERERSEQIDQDDPTNYGFTFQAFIYTIPLCAVYSMMDILVHKQYNQDVAFIPFSTRVIKISPSSILCGCHLIWVINKANYYGVMRRCPSLATLWVYFVVQLRLVPAALSLNSFYRISTEKGFLEVINQLHE</sequence>
<gene>
    <name evidence="2" type="ORF">CPELLU_LOCUS1137</name>
</gene>
<comment type="caution">
    <text evidence="2">The sequence shown here is derived from an EMBL/GenBank/DDBJ whole genome shotgun (WGS) entry which is preliminary data.</text>
</comment>
<organism evidence="2 3">
    <name type="scientific">Cetraspora pellucida</name>
    <dbReference type="NCBI Taxonomy" id="1433469"/>
    <lineage>
        <taxon>Eukaryota</taxon>
        <taxon>Fungi</taxon>
        <taxon>Fungi incertae sedis</taxon>
        <taxon>Mucoromycota</taxon>
        <taxon>Glomeromycotina</taxon>
        <taxon>Glomeromycetes</taxon>
        <taxon>Diversisporales</taxon>
        <taxon>Gigasporaceae</taxon>
        <taxon>Cetraspora</taxon>
    </lineage>
</organism>
<dbReference type="PANTHER" id="PTHR37846">
    <property type="entry name" value="YALI0B21296P"/>
    <property type="match status" value="1"/>
</dbReference>
<evidence type="ECO:0000259" key="1">
    <source>
        <dbReference type="Pfam" id="PF24841"/>
    </source>
</evidence>
<keyword evidence="3" id="KW-1185">Reference proteome</keyword>
<dbReference type="EMBL" id="CAJVQA010000394">
    <property type="protein sequence ID" value="CAG8472474.1"/>
    <property type="molecule type" value="Genomic_DNA"/>
</dbReference>
<reference evidence="2" key="1">
    <citation type="submission" date="2021-06" db="EMBL/GenBank/DDBJ databases">
        <authorList>
            <person name="Kallberg Y."/>
            <person name="Tangrot J."/>
            <person name="Rosling A."/>
        </authorList>
    </citation>
    <scope>NUCLEOTIDE SEQUENCE</scope>
    <source>
        <strain evidence="2">FL966</strain>
    </source>
</reference>
<dbReference type="Pfam" id="PF24841">
    <property type="entry name" value="DUF7719"/>
    <property type="match status" value="1"/>
</dbReference>
<proteinExistence type="predicted"/>
<evidence type="ECO:0000313" key="3">
    <source>
        <dbReference type="Proteomes" id="UP000789759"/>
    </source>
</evidence>